<gene>
    <name evidence="2" type="ORF">H7F21_08965</name>
</gene>
<sequence length="226" mass="26800">MKKTLYIVFFILCACNSKSRKESIHKTDLNELNIDIRIIEDIAKLTNKDVVKNTVIRYKPADSTNRVFEPYDSLVPGVKFKFVNEKTAYKIVDNHFDDVKKSKNYLFLTNLDFDDSYRSYYDIVIAPISDQLELIKFVGIEPVNYDLSNNDVVEWFRKKQTEFDFDIIVADFDRIESVLKSEPDSYEKLGKEIFEFCPDVIYQGHSDMDELVQHLKTNKHMWMWWD</sequence>
<keyword evidence="3" id="KW-1185">Reference proteome</keyword>
<evidence type="ECO:0000313" key="2">
    <source>
        <dbReference type="EMBL" id="MBC2845222.1"/>
    </source>
</evidence>
<dbReference type="RefSeq" id="WP_185788932.1">
    <property type="nucleotide sequence ID" value="NZ_JACLCP010000002.1"/>
</dbReference>
<name>A0A842IPS7_9FLAO</name>
<evidence type="ECO:0000313" key="3">
    <source>
        <dbReference type="Proteomes" id="UP000533900"/>
    </source>
</evidence>
<reference evidence="2" key="1">
    <citation type="submission" date="2020-08" db="EMBL/GenBank/DDBJ databases">
        <title>Winogradskyella ouciana sp. nov., isolated from the hadal seawater of the Mariana Trench.</title>
        <authorList>
            <person name="He X."/>
        </authorList>
    </citation>
    <scope>NUCLEOTIDE SEQUENCE [LARGE SCALE GENOMIC DNA]</scope>
    <source>
        <strain evidence="2">KCTC 52348</strain>
    </source>
</reference>
<protein>
    <submittedName>
        <fullName evidence="2">DUF4253 domain-containing protein</fullName>
    </submittedName>
</protein>
<feature type="domain" description="DUF4253" evidence="1">
    <location>
        <begin position="123"/>
        <end position="226"/>
    </location>
</feature>
<dbReference type="EMBL" id="JACLCP010000002">
    <property type="protein sequence ID" value="MBC2845222.1"/>
    <property type="molecule type" value="Genomic_DNA"/>
</dbReference>
<dbReference type="AlphaFoldDB" id="A0A842IPS7"/>
<proteinExistence type="predicted"/>
<dbReference type="PROSITE" id="PS51257">
    <property type="entry name" value="PROKAR_LIPOPROTEIN"/>
    <property type="match status" value="1"/>
</dbReference>
<dbReference type="Proteomes" id="UP000533900">
    <property type="component" value="Unassembled WGS sequence"/>
</dbReference>
<evidence type="ECO:0000259" key="1">
    <source>
        <dbReference type="Pfam" id="PF14062"/>
    </source>
</evidence>
<accession>A0A842IPS7</accession>
<organism evidence="2 3">
    <name type="scientific">Winogradskyella flava</name>
    <dbReference type="NCBI Taxonomy" id="1884876"/>
    <lineage>
        <taxon>Bacteria</taxon>
        <taxon>Pseudomonadati</taxon>
        <taxon>Bacteroidota</taxon>
        <taxon>Flavobacteriia</taxon>
        <taxon>Flavobacteriales</taxon>
        <taxon>Flavobacteriaceae</taxon>
        <taxon>Winogradskyella</taxon>
    </lineage>
</organism>
<dbReference type="InterPro" id="IPR025349">
    <property type="entry name" value="DUF4253"/>
</dbReference>
<dbReference type="Pfam" id="PF14062">
    <property type="entry name" value="DUF4253"/>
    <property type="match status" value="1"/>
</dbReference>
<comment type="caution">
    <text evidence="2">The sequence shown here is derived from an EMBL/GenBank/DDBJ whole genome shotgun (WGS) entry which is preliminary data.</text>
</comment>